<dbReference type="InterPro" id="IPR015424">
    <property type="entry name" value="PyrdxlP-dep_Trfase"/>
</dbReference>
<dbReference type="PANTHER" id="PTHR45677:SF8">
    <property type="entry name" value="CYSTEINE SULFINIC ACID DECARBOXYLASE"/>
    <property type="match status" value="1"/>
</dbReference>
<evidence type="ECO:0000256" key="2">
    <source>
        <dbReference type="ARBA" id="ARBA00022793"/>
    </source>
</evidence>
<accession>A0A8B6DKM1</accession>
<dbReference type="PANTHER" id="PTHR45677">
    <property type="entry name" value="GLUTAMATE DECARBOXYLASE-RELATED"/>
    <property type="match status" value="1"/>
</dbReference>
<dbReference type="GO" id="GO:0016831">
    <property type="term" value="F:carboxy-lyase activity"/>
    <property type="evidence" value="ECO:0007669"/>
    <property type="project" value="UniProtKB-KW"/>
</dbReference>
<gene>
    <name evidence="3" type="ORF">MGAL_10B033223</name>
</gene>
<dbReference type="Gene3D" id="3.90.1150.170">
    <property type="match status" value="1"/>
</dbReference>
<dbReference type="EMBL" id="UYJE01003539">
    <property type="protein sequence ID" value="VDI20042.1"/>
    <property type="molecule type" value="Genomic_DNA"/>
</dbReference>
<dbReference type="GO" id="GO:0005737">
    <property type="term" value="C:cytoplasm"/>
    <property type="evidence" value="ECO:0007669"/>
    <property type="project" value="TreeGrafter"/>
</dbReference>
<name>A0A8B6DKM1_MYTGA</name>
<evidence type="ECO:0000256" key="1">
    <source>
        <dbReference type="ARBA" id="ARBA00009533"/>
    </source>
</evidence>
<dbReference type="SUPFAM" id="SSF53383">
    <property type="entry name" value="PLP-dependent transferases"/>
    <property type="match status" value="1"/>
</dbReference>
<sequence length="88" mass="9971">MIEGPNVCFWYIPSSIVITDEHDEGKTHLNKVAPSLKALMMEKGTIMVTYQPLGDLPNFFRIAISNPAIQKEDLDFVLNEIEELAKCF</sequence>
<reference evidence="3" key="1">
    <citation type="submission" date="2018-11" db="EMBL/GenBank/DDBJ databases">
        <authorList>
            <person name="Alioto T."/>
            <person name="Alioto T."/>
        </authorList>
    </citation>
    <scope>NUCLEOTIDE SEQUENCE</scope>
</reference>
<evidence type="ECO:0000313" key="3">
    <source>
        <dbReference type="EMBL" id="VDI20042.1"/>
    </source>
</evidence>
<keyword evidence="2" id="KW-0456">Lyase</keyword>
<keyword evidence="4" id="KW-1185">Reference proteome</keyword>
<protein>
    <submittedName>
        <fullName evidence="3">Uncharacterized protein</fullName>
    </submittedName>
</protein>
<comment type="similarity">
    <text evidence="1">Belongs to the group II decarboxylase family.</text>
</comment>
<organism evidence="3 4">
    <name type="scientific">Mytilus galloprovincialis</name>
    <name type="common">Mediterranean mussel</name>
    <dbReference type="NCBI Taxonomy" id="29158"/>
    <lineage>
        <taxon>Eukaryota</taxon>
        <taxon>Metazoa</taxon>
        <taxon>Spiralia</taxon>
        <taxon>Lophotrochozoa</taxon>
        <taxon>Mollusca</taxon>
        <taxon>Bivalvia</taxon>
        <taxon>Autobranchia</taxon>
        <taxon>Pteriomorphia</taxon>
        <taxon>Mytilida</taxon>
        <taxon>Mytiloidea</taxon>
        <taxon>Mytilidae</taxon>
        <taxon>Mytilinae</taxon>
        <taxon>Mytilus</taxon>
    </lineage>
</organism>
<dbReference type="OrthoDB" id="392571at2759"/>
<dbReference type="Proteomes" id="UP000596742">
    <property type="component" value="Unassembled WGS sequence"/>
</dbReference>
<evidence type="ECO:0000313" key="4">
    <source>
        <dbReference type="Proteomes" id="UP000596742"/>
    </source>
</evidence>
<dbReference type="AlphaFoldDB" id="A0A8B6DKM1"/>
<proteinExistence type="inferred from homology"/>
<keyword evidence="2" id="KW-0210">Decarboxylase</keyword>
<comment type="caution">
    <text evidence="3">The sequence shown here is derived from an EMBL/GenBank/DDBJ whole genome shotgun (WGS) entry which is preliminary data.</text>
</comment>